<reference evidence="2 3" key="1">
    <citation type="submission" date="2018-04" db="EMBL/GenBank/DDBJ databases">
        <title>Camelliibacillus theae gen. nov., sp. nov., isolated from Pu'er tea.</title>
        <authorList>
            <person name="Niu L."/>
        </authorList>
    </citation>
    <scope>NUCLEOTIDE SEQUENCE [LARGE SCALE GENOMIC DNA]</scope>
    <source>
        <strain evidence="2 3">T8</strain>
    </source>
</reference>
<keyword evidence="1" id="KW-1133">Transmembrane helix</keyword>
<name>A0A2U1K4C7_9BACI</name>
<keyword evidence="1" id="KW-0812">Transmembrane</keyword>
<evidence type="ECO:0000313" key="3">
    <source>
        <dbReference type="Proteomes" id="UP000245998"/>
    </source>
</evidence>
<dbReference type="OrthoDB" id="2412610at2"/>
<evidence type="ECO:0000256" key="1">
    <source>
        <dbReference type="SAM" id="Phobius"/>
    </source>
</evidence>
<dbReference type="AlphaFoldDB" id="A0A2U1K4C7"/>
<dbReference type="RefSeq" id="WP_116554625.1">
    <property type="nucleotide sequence ID" value="NZ_QCZG01000016.1"/>
</dbReference>
<dbReference type="Pfam" id="PF09911">
    <property type="entry name" value="DUF2140"/>
    <property type="match status" value="1"/>
</dbReference>
<sequence>MDNIKKWKTAFFSLLVFVAVIIVTLAVLLYLLFSDVETDHQQYIAKNIDGKSIFTVETSKERLNYIIATQLEKLKYNRKNVDFTVVLNEKVNVEGHLNVFDRKLRFQMILEPVVQENGDLLLRQEAFYIGELPVPSKQVLKFMNTSAKIPDWIIIEPNEGIIYVALNQIEVSDDMYVKVRTIDLKKDDISFEIYESVDK</sequence>
<dbReference type="EMBL" id="QCZG01000016">
    <property type="protein sequence ID" value="PWA11833.1"/>
    <property type="molecule type" value="Genomic_DNA"/>
</dbReference>
<dbReference type="Proteomes" id="UP000245998">
    <property type="component" value="Unassembled WGS sequence"/>
</dbReference>
<keyword evidence="1" id="KW-0472">Membrane</keyword>
<feature type="transmembrane region" description="Helical" evidence="1">
    <location>
        <begin position="12"/>
        <end position="33"/>
    </location>
</feature>
<keyword evidence="3" id="KW-1185">Reference proteome</keyword>
<gene>
    <name evidence="2" type="ORF">DCC39_09355</name>
</gene>
<dbReference type="InterPro" id="IPR018672">
    <property type="entry name" value="DUF2140"/>
</dbReference>
<evidence type="ECO:0008006" key="4">
    <source>
        <dbReference type="Google" id="ProtNLM"/>
    </source>
</evidence>
<organism evidence="2 3">
    <name type="scientific">Pueribacillus theae</name>
    <dbReference type="NCBI Taxonomy" id="2171751"/>
    <lineage>
        <taxon>Bacteria</taxon>
        <taxon>Bacillati</taxon>
        <taxon>Bacillota</taxon>
        <taxon>Bacilli</taxon>
        <taxon>Bacillales</taxon>
        <taxon>Bacillaceae</taxon>
        <taxon>Pueribacillus</taxon>
    </lineage>
</organism>
<accession>A0A2U1K4C7</accession>
<evidence type="ECO:0000313" key="2">
    <source>
        <dbReference type="EMBL" id="PWA11833.1"/>
    </source>
</evidence>
<protein>
    <recommendedName>
        <fullName evidence="4">DUF2140 domain-containing protein</fullName>
    </recommendedName>
</protein>
<comment type="caution">
    <text evidence="2">The sequence shown here is derived from an EMBL/GenBank/DDBJ whole genome shotgun (WGS) entry which is preliminary data.</text>
</comment>
<proteinExistence type="predicted"/>